<proteinExistence type="predicted"/>
<name>A0A5J5BQ42_9ASTE</name>
<evidence type="ECO:0000313" key="3">
    <source>
        <dbReference type="Proteomes" id="UP000325577"/>
    </source>
</evidence>
<feature type="region of interest" description="Disordered" evidence="1">
    <location>
        <begin position="152"/>
        <end position="177"/>
    </location>
</feature>
<dbReference type="AlphaFoldDB" id="A0A5J5BQ42"/>
<protein>
    <submittedName>
        <fullName evidence="2">Uncharacterized protein</fullName>
    </submittedName>
</protein>
<reference evidence="2 3" key="1">
    <citation type="submission" date="2019-09" db="EMBL/GenBank/DDBJ databases">
        <title>A chromosome-level genome assembly of the Chinese tupelo Nyssa sinensis.</title>
        <authorList>
            <person name="Yang X."/>
            <person name="Kang M."/>
            <person name="Yang Y."/>
            <person name="Xiong H."/>
            <person name="Wang M."/>
            <person name="Zhang Z."/>
            <person name="Wang Z."/>
            <person name="Wu H."/>
            <person name="Ma T."/>
            <person name="Liu J."/>
            <person name="Xi Z."/>
        </authorList>
    </citation>
    <scope>NUCLEOTIDE SEQUENCE [LARGE SCALE GENOMIC DNA]</scope>
    <source>
        <strain evidence="2">J267</strain>
        <tissue evidence="2">Leaf</tissue>
    </source>
</reference>
<feature type="region of interest" description="Disordered" evidence="1">
    <location>
        <begin position="195"/>
        <end position="262"/>
    </location>
</feature>
<organism evidence="2 3">
    <name type="scientific">Nyssa sinensis</name>
    <dbReference type="NCBI Taxonomy" id="561372"/>
    <lineage>
        <taxon>Eukaryota</taxon>
        <taxon>Viridiplantae</taxon>
        <taxon>Streptophyta</taxon>
        <taxon>Embryophyta</taxon>
        <taxon>Tracheophyta</taxon>
        <taxon>Spermatophyta</taxon>
        <taxon>Magnoliopsida</taxon>
        <taxon>eudicotyledons</taxon>
        <taxon>Gunneridae</taxon>
        <taxon>Pentapetalae</taxon>
        <taxon>asterids</taxon>
        <taxon>Cornales</taxon>
        <taxon>Nyssaceae</taxon>
        <taxon>Nyssa</taxon>
    </lineage>
</organism>
<dbReference type="OrthoDB" id="552995at2759"/>
<feature type="region of interest" description="Disordered" evidence="1">
    <location>
        <begin position="78"/>
        <end position="125"/>
    </location>
</feature>
<dbReference type="PANTHER" id="PTHR34684">
    <property type="entry name" value="OS08G0192200 PROTEIN"/>
    <property type="match status" value="1"/>
</dbReference>
<feature type="compositionally biased region" description="Basic residues" evidence="1">
    <location>
        <begin position="232"/>
        <end position="262"/>
    </location>
</feature>
<dbReference type="PANTHER" id="PTHR34684:SF1">
    <property type="entry name" value="OS08G0192200 PROTEIN"/>
    <property type="match status" value="1"/>
</dbReference>
<gene>
    <name evidence="2" type="ORF">F0562_019784</name>
</gene>
<dbReference type="EMBL" id="CM018033">
    <property type="protein sequence ID" value="KAA8544999.1"/>
    <property type="molecule type" value="Genomic_DNA"/>
</dbReference>
<accession>A0A5J5BQ42</accession>
<sequence length="262" mass="30163">MDLETENRIAVILMKEAAELRKQAEKEGVHVYFQQRKDRGRPNSRFLTATVLGVQQANRAVEVNEMWRVRKKELELDDRLKGSRKEESSSGRSSRGISDSPRSKNKRHAGSERNDGASCQSSKRAIQDCYSREDDSLRDEEIEEFLHSRVKRGRGAVGSRMDETGPYLPPCTDSKGMPLEIRDVGIREDWKDLAVLGPEKPSSLKSCEYSEEESPHCRQNKPKKGSGTSSKQHSRKHRSKDKSRDKRKKKKRKDDKRRKHCK</sequence>
<evidence type="ECO:0000256" key="1">
    <source>
        <dbReference type="SAM" id="MobiDB-lite"/>
    </source>
</evidence>
<keyword evidence="3" id="KW-1185">Reference proteome</keyword>
<feature type="compositionally biased region" description="Basic and acidic residues" evidence="1">
    <location>
        <begin position="78"/>
        <end position="89"/>
    </location>
</feature>
<evidence type="ECO:0000313" key="2">
    <source>
        <dbReference type="EMBL" id="KAA8544999.1"/>
    </source>
</evidence>
<dbReference type="Proteomes" id="UP000325577">
    <property type="component" value="Linkage Group LG10"/>
</dbReference>
<feature type="compositionally biased region" description="Low complexity" evidence="1">
    <location>
        <begin position="90"/>
        <end position="100"/>
    </location>
</feature>